<reference evidence="3" key="1">
    <citation type="submission" date="2020-11" db="EMBL/GenBank/DDBJ databases">
        <authorList>
            <consortium name="DOE Joint Genome Institute"/>
            <person name="Ahrendt S."/>
            <person name="Riley R."/>
            <person name="Andreopoulos W."/>
            <person name="Labutti K."/>
            <person name="Pangilinan J."/>
            <person name="Ruiz-Duenas F.J."/>
            <person name="Barrasa J.M."/>
            <person name="Sanchez-Garcia M."/>
            <person name="Camarero S."/>
            <person name="Miyauchi S."/>
            <person name="Serrano A."/>
            <person name="Linde D."/>
            <person name="Babiker R."/>
            <person name="Drula E."/>
            <person name="Ayuso-Fernandez I."/>
            <person name="Pacheco R."/>
            <person name="Padilla G."/>
            <person name="Ferreira P."/>
            <person name="Barriuso J."/>
            <person name="Kellner H."/>
            <person name="Castanera R."/>
            <person name="Alfaro M."/>
            <person name="Ramirez L."/>
            <person name="Pisabarro A.G."/>
            <person name="Kuo A."/>
            <person name="Tritt A."/>
            <person name="Lipzen A."/>
            <person name="He G."/>
            <person name="Yan M."/>
            <person name="Ng V."/>
            <person name="Cullen D."/>
            <person name="Martin F."/>
            <person name="Rosso M.-N."/>
            <person name="Henrissat B."/>
            <person name="Hibbett D."/>
            <person name="Martinez A.T."/>
            <person name="Grigoriev I.V."/>
        </authorList>
    </citation>
    <scope>NUCLEOTIDE SEQUENCE</scope>
    <source>
        <strain evidence="3">CIRM-BRFM 674</strain>
    </source>
</reference>
<feature type="transmembrane region" description="Helical" evidence="1">
    <location>
        <begin position="49"/>
        <end position="70"/>
    </location>
</feature>
<sequence>MAEESINLAQIAGPLYLGILLNVALYGVLVVQVYIYWVAFRKDRFHVKALVYGLFLIDTVQSILLLRDGFVTFGSGFGDIDGLDQAHLEWFSVPYTTAVVSCIVQCFFAYRIYVLSGKSLWVPGAIVLSSLTQGIAAIMAGTKDLRIHLYSLLQKRAVVEITVWHIGTAFCDVLIALSMCYYLYKRDSRHQHTHEIIVKLIQLTVETGTATATVAIVDLILFLAAPGKIYFVTPSFIAAKLYANTVVVIFNNRAQFIKSSDQPATSQGERSRVGNRMQTNRINLVQVGEFNGAKSYPAAIEVQKSVSVWDDGSTRHGDRDVELSGWNYEIQKDLI</sequence>
<dbReference type="PANTHER" id="PTHR40465">
    <property type="entry name" value="CHROMOSOME 1, WHOLE GENOME SHOTGUN SEQUENCE"/>
    <property type="match status" value="1"/>
</dbReference>
<dbReference type="AlphaFoldDB" id="A0A9P6D6D8"/>
<organism evidence="3 4">
    <name type="scientific">Pholiota conissans</name>
    <dbReference type="NCBI Taxonomy" id="109636"/>
    <lineage>
        <taxon>Eukaryota</taxon>
        <taxon>Fungi</taxon>
        <taxon>Dikarya</taxon>
        <taxon>Basidiomycota</taxon>
        <taxon>Agaricomycotina</taxon>
        <taxon>Agaricomycetes</taxon>
        <taxon>Agaricomycetidae</taxon>
        <taxon>Agaricales</taxon>
        <taxon>Agaricineae</taxon>
        <taxon>Strophariaceae</taxon>
        <taxon>Pholiota</taxon>
    </lineage>
</organism>
<keyword evidence="1" id="KW-1133">Transmembrane helix</keyword>
<dbReference type="OrthoDB" id="2536347at2759"/>
<keyword evidence="1" id="KW-0812">Transmembrane</keyword>
<keyword evidence="4" id="KW-1185">Reference proteome</keyword>
<accession>A0A9P6D6D8</accession>
<feature type="transmembrane region" description="Helical" evidence="1">
    <location>
        <begin position="120"/>
        <end position="141"/>
    </location>
</feature>
<name>A0A9P6D6D8_9AGAR</name>
<evidence type="ECO:0000313" key="4">
    <source>
        <dbReference type="Proteomes" id="UP000807469"/>
    </source>
</evidence>
<dbReference type="InterPro" id="IPR045339">
    <property type="entry name" value="DUF6534"/>
</dbReference>
<proteinExistence type="predicted"/>
<dbReference type="Pfam" id="PF20152">
    <property type="entry name" value="DUF6534"/>
    <property type="match status" value="1"/>
</dbReference>
<feature type="transmembrane region" description="Helical" evidence="1">
    <location>
        <begin position="229"/>
        <end position="250"/>
    </location>
</feature>
<comment type="caution">
    <text evidence="3">The sequence shown here is derived from an EMBL/GenBank/DDBJ whole genome shotgun (WGS) entry which is preliminary data.</text>
</comment>
<gene>
    <name evidence="3" type="ORF">BDN70DRAFT_890831</name>
</gene>
<dbReference type="Proteomes" id="UP000807469">
    <property type="component" value="Unassembled WGS sequence"/>
</dbReference>
<evidence type="ECO:0000313" key="3">
    <source>
        <dbReference type="EMBL" id="KAF9484538.1"/>
    </source>
</evidence>
<evidence type="ECO:0000259" key="2">
    <source>
        <dbReference type="Pfam" id="PF20152"/>
    </source>
</evidence>
<feature type="transmembrane region" description="Helical" evidence="1">
    <location>
        <begin position="90"/>
        <end position="113"/>
    </location>
</feature>
<protein>
    <recommendedName>
        <fullName evidence="2">DUF6534 domain-containing protein</fullName>
    </recommendedName>
</protein>
<feature type="transmembrane region" description="Helical" evidence="1">
    <location>
        <begin position="196"/>
        <end position="223"/>
    </location>
</feature>
<dbReference type="PANTHER" id="PTHR40465:SF1">
    <property type="entry name" value="DUF6534 DOMAIN-CONTAINING PROTEIN"/>
    <property type="match status" value="1"/>
</dbReference>
<evidence type="ECO:0000256" key="1">
    <source>
        <dbReference type="SAM" id="Phobius"/>
    </source>
</evidence>
<feature type="domain" description="DUF6534" evidence="2">
    <location>
        <begin position="169"/>
        <end position="254"/>
    </location>
</feature>
<feature type="transmembrane region" description="Helical" evidence="1">
    <location>
        <begin position="15"/>
        <end position="37"/>
    </location>
</feature>
<dbReference type="EMBL" id="MU155142">
    <property type="protein sequence ID" value="KAF9484538.1"/>
    <property type="molecule type" value="Genomic_DNA"/>
</dbReference>
<feature type="transmembrane region" description="Helical" evidence="1">
    <location>
        <begin position="161"/>
        <end position="184"/>
    </location>
</feature>
<keyword evidence="1" id="KW-0472">Membrane</keyword>